<keyword evidence="1" id="KW-1003">Cell membrane</keyword>
<feature type="transmembrane region" description="Helical" evidence="1">
    <location>
        <begin position="316"/>
        <end position="334"/>
    </location>
</feature>
<dbReference type="Proteomes" id="UP000214355">
    <property type="component" value="Chromosome I"/>
</dbReference>
<dbReference type="PANTHER" id="PTHR36178">
    <property type="entry name" value="SLR0625 PROTEIN"/>
    <property type="match status" value="1"/>
</dbReference>
<evidence type="ECO:0000256" key="1">
    <source>
        <dbReference type="HAMAP-Rule" id="MF_02062"/>
    </source>
</evidence>
<dbReference type="GeneID" id="65344195"/>
<dbReference type="Pfam" id="PF03616">
    <property type="entry name" value="Glt_symporter"/>
    <property type="match status" value="1"/>
</dbReference>
<proteinExistence type="inferred from homology"/>
<keyword evidence="1" id="KW-0769">Symport</keyword>
<keyword evidence="1" id="KW-0812">Transmembrane</keyword>
<feature type="transmembrane region" description="Helical" evidence="1">
    <location>
        <begin position="67"/>
        <end position="88"/>
    </location>
</feature>
<feature type="transmembrane region" description="Helical" evidence="1">
    <location>
        <begin position="95"/>
        <end position="120"/>
    </location>
</feature>
<dbReference type="OrthoDB" id="4921038at2"/>
<feature type="transmembrane region" description="Helical" evidence="1">
    <location>
        <begin position="36"/>
        <end position="55"/>
    </location>
</feature>
<dbReference type="EMBL" id="LT629804">
    <property type="protein sequence ID" value="SDU78362.1"/>
    <property type="molecule type" value="Genomic_DNA"/>
</dbReference>
<keyword evidence="1" id="KW-0406">Ion transport</keyword>
<gene>
    <name evidence="2" type="ORF">SAMN04489737_0444</name>
</gene>
<dbReference type="RefSeq" id="WP_091279379.1">
    <property type="nucleotide sequence ID" value="NZ_LT629804.1"/>
</dbReference>
<feature type="transmembrane region" description="Helical" evidence="1">
    <location>
        <begin position="215"/>
        <end position="233"/>
    </location>
</feature>
<feature type="transmembrane region" description="Helical" evidence="1">
    <location>
        <begin position="6"/>
        <end position="24"/>
    </location>
</feature>
<feature type="transmembrane region" description="Helical" evidence="1">
    <location>
        <begin position="291"/>
        <end position="310"/>
    </location>
</feature>
<keyword evidence="1" id="KW-1133">Transmembrane helix</keyword>
<comment type="function">
    <text evidence="1">Catalyzes the sodium-dependent transport of glutamate.</text>
</comment>
<dbReference type="GO" id="GO:0015501">
    <property type="term" value="F:glutamate:sodium symporter activity"/>
    <property type="evidence" value="ECO:0007669"/>
    <property type="project" value="UniProtKB-UniRule"/>
</dbReference>
<dbReference type="GO" id="GO:0005886">
    <property type="term" value="C:plasma membrane"/>
    <property type="evidence" value="ECO:0007669"/>
    <property type="project" value="UniProtKB-SubCell"/>
</dbReference>
<evidence type="ECO:0000313" key="3">
    <source>
        <dbReference type="Proteomes" id="UP000214355"/>
    </source>
</evidence>
<dbReference type="STRING" id="131112.SAMN04489737_0444"/>
<sequence>MTIEFSMVQTIGFAVLLLFFGRFMRRRVPLFERFAIPSPVIGGFTFAIVNLILHLTHTVNFHFDSTLQSFFMVLFFTSIGFGASPMILRKAGPKVALFLLVTVGLLVAQNLVVIGLAPLLDLPAPLALMVGSTSMIGGHGTSAGIAPLIEDAGFLGAESIAYTAATFGLVAGSLIGGPVALRLIRRHDLVKLHDTSTFDDSFLHEKIHPLNADRVLAGFMALLVAMFIGSYITDGLNILVSGWTSMAQFPAYLGPMICGILARWFSDYRFTRAGGEDNGAKELVPHQEIEMLGTVTLSVFLAMALMSVRLWELGSLAFALVVLLTAQVALTVLYTRFITFKAMGSTYDAAVLVAGNVGFAMGATPNGMANMESVTAKFGPSPTAFFVLPVVGGMFIDFFNIMSIIGFLTVA</sequence>
<dbReference type="InterPro" id="IPR004445">
    <property type="entry name" value="GltS"/>
</dbReference>
<feature type="transmembrane region" description="Helical" evidence="1">
    <location>
        <begin position="245"/>
        <end position="265"/>
    </location>
</feature>
<feature type="transmembrane region" description="Helical" evidence="1">
    <location>
        <begin position="384"/>
        <end position="410"/>
    </location>
</feature>
<dbReference type="GO" id="GO:0015813">
    <property type="term" value="P:L-glutamate transmembrane transport"/>
    <property type="evidence" value="ECO:0007669"/>
    <property type="project" value="InterPro"/>
</dbReference>
<feature type="transmembrane region" description="Helical" evidence="1">
    <location>
        <begin position="160"/>
        <end position="181"/>
    </location>
</feature>
<feature type="transmembrane region" description="Helical" evidence="1">
    <location>
        <begin position="346"/>
        <end position="364"/>
    </location>
</feature>
<keyword evidence="1" id="KW-0029">Amino-acid transport</keyword>
<keyword evidence="1" id="KW-0813">Transport</keyword>
<keyword evidence="1" id="KW-0472">Membrane</keyword>
<comment type="similarity">
    <text evidence="1">Belongs to the glutamate:Na(+) symporter (ESS) (TC 2.A.27) family.</text>
</comment>
<dbReference type="AlphaFoldDB" id="A0A1H2LBZ0"/>
<protein>
    <recommendedName>
        <fullName evidence="1">Sodium/glutamate symporter</fullName>
    </recommendedName>
</protein>
<keyword evidence="1" id="KW-0915">Sodium</keyword>
<dbReference type="PANTHER" id="PTHR36178:SF1">
    <property type="entry name" value="SODIUM_GLUTAMATE SYMPORTER"/>
    <property type="match status" value="1"/>
</dbReference>
<dbReference type="HAMAP" id="MF_02062">
    <property type="entry name" value="GltS"/>
    <property type="match status" value="1"/>
</dbReference>
<keyword evidence="1" id="KW-0739">Sodium transport</keyword>
<accession>A0A1H2LBZ0</accession>
<organism evidence="2 3">
    <name type="scientific">Arcanobacterium phocae</name>
    <dbReference type="NCBI Taxonomy" id="131112"/>
    <lineage>
        <taxon>Bacteria</taxon>
        <taxon>Bacillati</taxon>
        <taxon>Actinomycetota</taxon>
        <taxon>Actinomycetes</taxon>
        <taxon>Actinomycetales</taxon>
        <taxon>Actinomycetaceae</taxon>
        <taxon>Arcanobacterium</taxon>
    </lineage>
</organism>
<comment type="subcellular location">
    <subcellularLocation>
        <location evidence="1">Cell membrane</location>
        <topology evidence="1">Multi-pass membrane protein</topology>
    </subcellularLocation>
</comment>
<reference evidence="3" key="1">
    <citation type="submission" date="2016-10" db="EMBL/GenBank/DDBJ databases">
        <authorList>
            <person name="Varghese N."/>
            <person name="Submissions S."/>
        </authorList>
    </citation>
    <scope>NUCLEOTIDE SEQUENCE [LARGE SCALE GENOMIC DNA]</scope>
    <source>
        <strain evidence="3">DSM 10002</strain>
    </source>
</reference>
<evidence type="ECO:0000313" key="2">
    <source>
        <dbReference type="EMBL" id="SDU78362.1"/>
    </source>
</evidence>
<name>A0A1H2LBZ0_9ACTO</name>
<keyword evidence="3" id="KW-1185">Reference proteome</keyword>